<protein>
    <submittedName>
        <fullName evidence="2">Phage tail protein domain-containing protein</fullName>
    </submittedName>
</protein>
<feature type="compositionally biased region" description="Gly residues" evidence="1">
    <location>
        <begin position="1535"/>
        <end position="1595"/>
    </location>
</feature>
<comment type="caution">
    <text evidence="2">The sequence shown here is derived from an EMBL/GenBank/DDBJ whole genome shotgun (WGS) entry which is preliminary data.</text>
</comment>
<evidence type="ECO:0000313" key="2">
    <source>
        <dbReference type="EMBL" id="SHN34096.1"/>
    </source>
</evidence>
<dbReference type="Pfam" id="PF03995">
    <property type="entry name" value="Inhibitor_I36"/>
    <property type="match status" value="6"/>
</dbReference>
<dbReference type="Gene3D" id="2.60.20.10">
    <property type="entry name" value="Crystallins"/>
    <property type="match status" value="3"/>
</dbReference>
<evidence type="ECO:0000256" key="1">
    <source>
        <dbReference type="SAM" id="MobiDB-lite"/>
    </source>
</evidence>
<feature type="region of interest" description="Disordered" evidence="1">
    <location>
        <begin position="1438"/>
        <end position="1476"/>
    </location>
</feature>
<dbReference type="Proteomes" id="UP000184388">
    <property type="component" value="Unassembled WGS sequence"/>
</dbReference>
<feature type="region of interest" description="Disordered" evidence="1">
    <location>
        <begin position="1535"/>
        <end position="1686"/>
    </location>
</feature>
<evidence type="ECO:0000313" key="3">
    <source>
        <dbReference type="Proteomes" id="UP000184388"/>
    </source>
</evidence>
<dbReference type="RefSeq" id="WP_107489779.1">
    <property type="nucleotide sequence ID" value="NZ_FRBK01000042.1"/>
</dbReference>
<name>A0A9X8N9K4_9ACTN</name>
<gene>
    <name evidence="2" type="ORF">SAMN05216268_1425</name>
</gene>
<sequence length="1686" mass="178079">MPADDTPPPTRTQLPAVYATDQVIRAFATGIDALLNPLEDALDTLDTRLDPWQAPAAFLPWLAQITGARTEPGWPEHSLRTAIDLAPWLAAHRGTPHALLTEASYVYGWPLTLADPGGVLPCAPDADWPDTSVLEVTLGTPREGGIPADLEALARLIAAHCPAHLPYRIAPPQGQWALYAETNQGGQAWFFTADSVPDLRAFSADNTASSVYNNTAYPLDLFADYQYGGAFQTIEAGGKTNIEASLNDQVSSVKVYAAEPRPGWYALYTEPGCTGMRYDYQTSQDPLPAGISSVWNKTNRTLEILGPSGAAQLIHPGRQLDLIDTLDDQATAATVHNGPPTGAYCLYDTTDTTDTAARQWVYRDSQPTLAYTSRAAGADNQTRAVVNNTDHTLELCQNTNYAEPLRFVYPQQTAILEDAHRAQTSSVKVYQRAEDLSPGLYGLFDAAGFAGRLWVFRDTPVTDLADNEINASATVSSVANNTDHTLELCQNTDYATPLRFVYPQEHTDLTGNANDAAGSVRVYKTPADVPTDAYCLFEKKNHQGKTWAYRTSSNLTDGTSGAAGQATSITNNTSWTLELLENTDGTGPLEFIYPGQNRDLTAHGTARRVLAYTSRADVPTGAYCLFEKTSYTGKTWAFRDRADLQTIDGAGQATSAANRTPWTLELFTDTNDTGPLGFVYPDKDAPLTTGTPARRVHTYTAPTDVPTGAYCLFADKNYKGKTWAYRDSTNLFADGSGANDRASSVVNHTGYDLTLYTEANETGSEQTIADSAQTDLDNALNDNASSIAVHREPRTGEYALYEKPNHVGERRILKGPQPDLALPWSVASVWNNTDHTLELFTDTSYNGTPEPLYPQEKKNLTNAKTIKSAQEYTLDALVPDGAYCLYSTNGQHSWLLRDSRTDLTTLPAYTTPTTATNNTHSTLALYKQTNYGTRLQLISPNGKNTPLTDTENQPASTEILTTTPNGTYTLIPATTPTRRWTFDQPQTNLDTLGLGSPTKLTADNKTDYTIELFYDPDHADGTEFRFVHPGQEKKDLAGTYGISSVAMYSTKGEIPDGTYCLFENTGCTGKTWVFRKDANLDTEASQAADAQSAYNNTNGTIELFKETTAQTPLESIYPRKSKNLTTSNKPHSIRLYRTTTHITEGLYALFSEKSQAGTLWGFRDSTDLTTDKSGADNAASSVYNNTGFDLSLYTDAGNSGQEQKVAAETKKVDFENGLDREVSSVTVHRDPSDGEYGLYESSDITTGRRIILTGPQPDLSDSLTWKVAAIWNKTDHTLDLFDQKGFSGTPETVYPGKKTNLATSKTTVSVQEYAPSVTVPQGAYCLYSAKGQQGKTWVFRNSALNLDSSGADNQAMSVANNTMRTLILYDESSFTGKSQDIEKGKSENVDAGLSASSIQVGVQAGQQTYRHTGKTETFTVPAGVRSISVHLWGAGGGSSGSNQNLVGDGGGGGSSASNQSLAGNGGGGGYTRGTIEVTPGSSLEITVGGAGTGGNYNTGGGGGGLSGLASQGTFVLIAGGGGGCAEVYQDGGAGGGLTGEDGEGRGSGTHGQGGSETAGGKGGYEGGDGSSGKGGDGEGSSTGPAGGFGGGGHGGDSVSSTQDAGGGGGGGYFGGGGGGEAANGGSGGGGGGSGLASGDQSKTETGQGTTPGGTDEDFYEDGVGVGGGQFSGPAGNGLAVITWSGD</sequence>
<dbReference type="InterPro" id="IPR011024">
    <property type="entry name" value="G_crystallin-like"/>
</dbReference>
<organism evidence="2 3">
    <name type="scientific">Streptomyces yunnanensis</name>
    <dbReference type="NCBI Taxonomy" id="156453"/>
    <lineage>
        <taxon>Bacteria</taxon>
        <taxon>Bacillati</taxon>
        <taxon>Actinomycetota</taxon>
        <taxon>Actinomycetes</taxon>
        <taxon>Kitasatosporales</taxon>
        <taxon>Streptomycetaceae</taxon>
        <taxon>Streptomyces</taxon>
    </lineage>
</organism>
<dbReference type="Pfam" id="PF09684">
    <property type="entry name" value="Tail_P2_I"/>
    <property type="match status" value="1"/>
</dbReference>
<accession>A0A9X8N9K4</accession>
<reference evidence="3" key="1">
    <citation type="submission" date="2016-11" db="EMBL/GenBank/DDBJ databases">
        <authorList>
            <person name="Jaros S."/>
            <person name="Januszkiewicz K."/>
            <person name="Wedrychowicz H."/>
        </authorList>
    </citation>
    <scope>NUCLEOTIDE SEQUENCE [LARGE SCALE GENOMIC DNA]</scope>
    <source>
        <strain evidence="3">CGMCC 4.3555</strain>
    </source>
</reference>
<dbReference type="EMBL" id="FRBK01000042">
    <property type="protein sequence ID" value="SHN34096.1"/>
    <property type="molecule type" value="Genomic_DNA"/>
</dbReference>
<dbReference type="SUPFAM" id="SSF49695">
    <property type="entry name" value="gamma-Crystallin-like"/>
    <property type="match status" value="2"/>
</dbReference>
<feature type="compositionally biased region" description="Gly residues" evidence="1">
    <location>
        <begin position="1604"/>
        <end position="1635"/>
    </location>
</feature>
<dbReference type="InterPro" id="IPR006521">
    <property type="entry name" value="Tail_protein_I"/>
</dbReference>
<proteinExistence type="predicted"/>